<sequence>MKNEKKHEKKLDKRNDDAFLAKLNQFCCYIQRCLLNINQQAVLKRYQEMKNLKMEYMIFNLCHS</sequence>
<dbReference type="AlphaFoldDB" id="A0A9N8VSQ8"/>
<protein>
    <submittedName>
        <fullName evidence="1">13957_t:CDS:1</fullName>
    </submittedName>
</protein>
<dbReference type="OrthoDB" id="2409832at2759"/>
<comment type="caution">
    <text evidence="1">The sequence shown here is derived from an EMBL/GenBank/DDBJ whole genome shotgun (WGS) entry which is preliminary data.</text>
</comment>
<dbReference type="Proteomes" id="UP000789405">
    <property type="component" value="Unassembled WGS sequence"/>
</dbReference>
<name>A0A9N8VSQ8_9GLOM</name>
<gene>
    <name evidence="1" type="ORF">DERYTH_LOCUS897</name>
</gene>
<evidence type="ECO:0000313" key="1">
    <source>
        <dbReference type="EMBL" id="CAG8458665.1"/>
    </source>
</evidence>
<accession>A0A9N8VSQ8</accession>
<reference evidence="1" key="1">
    <citation type="submission" date="2021-06" db="EMBL/GenBank/DDBJ databases">
        <authorList>
            <person name="Kallberg Y."/>
            <person name="Tangrot J."/>
            <person name="Rosling A."/>
        </authorList>
    </citation>
    <scope>NUCLEOTIDE SEQUENCE</scope>
    <source>
        <strain evidence="1">MA453B</strain>
    </source>
</reference>
<proteinExistence type="predicted"/>
<keyword evidence="2" id="KW-1185">Reference proteome</keyword>
<evidence type="ECO:0000313" key="2">
    <source>
        <dbReference type="Proteomes" id="UP000789405"/>
    </source>
</evidence>
<organism evidence="1 2">
    <name type="scientific">Dentiscutata erythropus</name>
    <dbReference type="NCBI Taxonomy" id="1348616"/>
    <lineage>
        <taxon>Eukaryota</taxon>
        <taxon>Fungi</taxon>
        <taxon>Fungi incertae sedis</taxon>
        <taxon>Mucoromycota</taxon>
        <taxon>Glomeromycotina</taxon>
        <taxon>Glomeromycetes</taxon>
        <taxon>Diversisporales</taxon>
        <taxon>Gigasporaceae</taxon>
        <taxon>Dentiscutata</taxon>
    </lineage>
</organism>
<dbReference type="EMBL" id="CAJVPY010000219">
    <property type="protein sequence ID" value="CAG8458665.1"/>
    <property type="molecule type" value="Genomic_DNA"/>
</dbReference>